<gene>
    <name evidence="1" type="ORF">CVLEPA_LOCUS18425</name>
</gene>
<evidence type="ECO:0000313" key="2">
    <source>
        <dbReference type="Proteomes" id="UP001642483"/>
    </source>
</evidence>
<name>A0ABP0G3T8_CLALP</name>
<proteinExistence type="predicted"/>
<accession>A0ABP0G3T8</accession>
<evidence type="ECO:0000313" key="1">
    <source>
        <dbReference type="EMBL" id="CAK8686499.1"/>
    </source>
</evidence>
<organism evidence="1 2">
    <name type="scientific">Clavelina lepadiformis</name>
    <name type="common">Light-bulb sea squirt</name>
    <name type="synonym">Ascidia lepadiformis</name>
    <dbReference type="NCBI Taxonomy" id="159417"/>
    <lineage>
        <taxon>Eukaryota</taxon>
        <taxon>Metazoa</taxon>
        <taxon>Chordata</taxon>
        <taxon>Tunicata</taxon>
        <taxon>Ascidiacea</taxon>
        <taxon>Aplousobranchia</taxon>
        <taxon>Clavelinidae</taxon>
        <taxon>Clavelina</taxon>
    </lineage>
</organism>
<protein>
    <submittedName>
        <fullName evidence="1">Uncharacterized protein</fullName>
    </submittedName>
</protein>
<sequence length="133" mass="14826">MLSRIAFELPYGYAIPRLEVSTSDYQTVLIVVAVSRSALQINKVGLTFDRTVLLRVGNKQHKACVANRKDDNTETFAESGNKFTRPLCTVTVGKEISAKINLLLGKPIYKGVVSIYTPHFAILLQQPFKQKVD</sequence>
<reference evidence="1 2" key="1">
    <citation type="submission" date="2024-02" db="EMBL/GenBank/DDBJ databases">
        <authorList>
            <person name="Daric V."/>
            <person name="Darras S."/>
        </authorList>
    </citation>
    <scope>NUCLEOTIDE SEQUENCE [LARGE SCALE GENOMIC DNA]</scope>
</reference>
<dbReference type="EMBL" id="CAWYQH010000102">
    <property type="protein sequence ID" value="CAK8686499.1"/>
    <property type="molecule type" value="Genomic_DNA"/>
</dbReference>
<dbReference type="Proteomes" id="UP001642483">
    <property type="component" value="Unassembled WGS sequence"/>
</dbReference>
<keyword evidence="2" id="KW-1185">Reference proteome</keyword>
<comment type="caution">
    <text evidence="1">The sequence shown here is derived from an EMBL/GenBank/DDBJ whole genome shotgun (WGS) entry which is preliminary data.</text>
</comment>